<evidence type="ECO:0000313" key="2">
    <source>
        <dbReference type="EMBL" id="CUS39522.1"/>
    </source>
</evidence>
<dbReference type="EMBL" id="CZPZ01000035">
    <property type="protein sequence ID" value="CUS39522.1"/>
    <property type="molecule type" value="Genomic_DNA"/>
</dbReference>
<accession>A0A0S4LWY1</accession>
<sequence>MIDFLFMFLPKRERAGRGWILAPVVMCAVMIMVADFIGHRAHADGLVAADDQGASQSPDQHTVTGVLSNLDFKSRKGMLKTDLGKPMFFDFTRPDLFQNISVGQRVSIVLNEQGQAVKVMETPPAEVLPPGAQ</sequence>
<evidence type="ECO:0000313" key="3">
    <source>
        <dbReference type="Proteomes" id="UP000198736"/>
    </source>
</evidence>
<evidence type="ECO:0000256" key="1">
    <source>
        <dbReference type="SAM" id="Phobius"/>
    </source>
</evidence>
<dbReference type="Proteomes" id="UP000198736">
    <property type="component" value="Unassembled WGS sequence"/>
</dbReference>
<keyword evidence="3" id="KW-1185">Reference proteome</keyword>
<organism evidence="2 3">
    <name type="scientific">Candidatus Nitrospira nitrificans</name>
    <dbReference type="NCBI Taxonomy" id="1742973"/>
    <lineage>
        <taxon>Bacteria</taxon>
        <taxon>Pseudomonadati</taxon>
        <taxon>Nitrospirota</taxon>
        <taxon>Nitrospiria</taxon>
        <taxon>Nitrospirales</taxon>
        <taxon>Nitrospiraceae</taxon>
        <taxon>Nitrospira</taxon>
    </lineage>
</organism>
<dbReference type="STRING" id="1742973.COMA2_80033"/>
<name>A0A0S4LWY1_9BACT</name>
<gene>
    <name evidence="2" type="ORF">COMA2_80033</name>
</gene>
<reference evidence="3" key="1">
    <citation type="submission" date="2015-10" db="EMBL/GenBank/DDBJ databases">
        <authorList>
            <person name="Luecker S."/>
            <person name="Luecker S."/>
        </authorList>
    </citation>
    <scope>NUCLEOTIDE SEQUENCE [LARGE SCALE GENOMIC DNA]</scope>
</reference>
<proteinExistence type="predicted"/>
<dbReference type="AlphaFoldDB" id="A0A0S4LWY1"/>
<protein>
    <submittedName>
        <fullName evidence="2">Uncharacterized protein</fullName>
    </submittedName>
</protein>
<feature type="transmembrane region" description="Helical" evidence="1">
    <location>
        <begin position="20"/>
        <end position="38"/>
    </location>
</feature>
<keyword evidence="1" id="KW-0812">Transmembrane</keyword>
<dbReference type="OrthoDB" id="9900273at2"/>
<keyword evidence="1" id="KW-1133">Transmembrane helix</keyword>
<keyword evidence="1" id="KW-0472">Membrane</keyword>
<dbReference type="RefSeq" id="WP_090901809.1">
    <property type="nucleotide sequence ID" value="NZ_CZPZ01000035.1"/>
</dbReference>